<feature type="domain" description="Spore protein YkvP/CgeB glycosyl transferase-like" evidence="1">
    <location>
        <begin position="197"/>
        <end position="346"/>
    </location>
</feature>
<dbReference type="AlphaFoldDB" id="A0A1H0B499"/>
<dbReference type="RefSeq" id="WP_092062954.1">
    <property type="nucleotide sequence ID" value="NZ_FNIN01000002.1"/>
</dbReference>
<keyword evidence="3" id="KW-1185">Reference proteome</keyword>
<dbReference type="Pfam" id="PF13524">
    <property type="entry name" value="Glyco_trans_1_2"/>
    <property type="match status" value="1"/>
</dbReference>
<protein>
    <submittedName>
        <fullName evidence="2">Spore maturation protein CgeB</fullName>
    </submittedName>
</protein>
<dbReference type="Proteomes" id="UP000199602">
    <property type="component" value="Unassembled WGS sequence"/>
</dbReference>
<organism evidence="2 3">
    <name type="scientific">Desulfonauticus submarinus</name>
    <dbReference type="NCBI Taxonomy" id="206665"/>
    <lineage>
        <taxon>Bacteria</taxon>
        <taxon>Pseudomonadati</taxon>
        <taxon>Thermodesulfobacteriota</taxon>
        <taxon>Desulfovibrionia</taxon>
        <taxon>Desulfovibrionales</taxon>
        <taxon>Desulfonauticaceae</taxon>
        <taxon>Desulfonauticus</taxon>
    </lineage>
</organism>
<proteinExistence type="predicted"/>
<dbReference type="InterPro" id="IPR055259">
    <property type="entry name" value="YkvP/CgeB_Glyco_trans-like"/>
</dbReference>
<gene>
    <name evidence="2" type="ORF">SAMN04488516_10229</name>
</gene>
<dbReference type="OrthoDB" id="9791241at2"/>
<name>A0A1H0B499_9BACT</name>
<reference evidence="2 3" key="1">
    <citation type="submission" date="2016-10" db="EMBL/GenBank/DDBJ databases">
        <authorList>
            <person name="de Groot N.N."/>
        </authorList>
    </citation>
    <scope>NUCLEOTIDE SEQUENCE [LARGE SCALE GENOMIC DNA]</scope>
    <source>
        <strain evidence="2 3">DSM 15269</strain>
    </source>
</reference>
<dbReference type="STRING" id="206665.SAMN04488516_10229"/>
<evidence type="ECO:0000313" key="2">
    <source>
        <dbReference type="EMBL" id="SDN40422.1"/>
    </source>
</evidence>
<sequence length="425" mass="49169">MSKKNKYKILIVLPFYGGSLPIGRFAANGLKQLGHLVEVFESPLFYSAFQGLKKLRIGSNRLEYLEQSFIQVVSQAIYAKIEEFSPSLVLALAQAPLTRQILLKLKKQGVPTAMWFVEDFKLFTYWRAFAPLYDFFAVIQKEPFFQGLRNIGVKNFCYLPLACCPEIHKPLVLNSIEKKRYGSDISFMGAGYPNRRKAFIELLDYDFKIWGTEWEGETSLEPLVQEEGRRLEPEEIVKIFNATKINLNLHSSIKSSQLVSKGDFVNPRTFEIAGCRGFQLVDERSLLSELFKPEEEIITFSSIEDLKKKIDFFLEHEDKRNEIAAAAYSRAISEHTYSHRMERFLDFIANKTNLSYVRGDSLSEVDLPEDLRDELEEFLAHLGLNINSEFEEVIHRLRQENGELSPIEAALLFLDEWKKQYLKNK</sequence>
<accession>A0A1H0B499</accession>
<evidence type="ECO:0000259" key="1">
    <source>
        <dbReference type="Pfam" id="PF13524"/>
    </source>
</evidence>
<evidence type="ECO:0000313" key="3">
    <source>
        <dbReference type="Proteomes" id="UP000199602"/>
    </source>
</evidence>
<dbReference type="EMBL" id="FNIN01000002">
    <property type="protein sequence ID" value="SDN40422.1"/>
    <property type="molecule type" value="Genomic_DNA"/>
</dbReference>